<keyword evidence="2" id="KW-1185">Reference proteome</keyword>
<evidence type="ECO:0000313" key="2">
    <source>
        <dbReference type="Proteomes" id="UP001154282"/>
    </source>
</evidence>
<name>A0AAV0I6F7_9ROSI</name>
<proteinExistence type="predicted"/>
<dbReference type="EMBL" id="CAMGYJ010000003">
    <property type="protein sequence ID" value="CAI0392572.1"/>
    <property type="molecule type" value="Genomic_DNA"/>
</dbReference>
<gene>
    <name evidence="1" type="ORF">LITE_LOCUS7593</name>
</gene>
<evidence type="ECO:0000313" key="1">
    <source>
        <dbReference type="EMBL" id="CAI0392572.1"/>
    </source>
</evidence>
<dbReference type="Proteomes" id="UP001154282">
    <property type="component" value="Unassembled WGS sequence"/>
</dbReference>
<dbReference type="AlphaFoldDB" id="A0AAV0I6F7"/>
<reference evidence="1" key="1">
    <citation type="submission" date="2022-08" db="EMBL/GenBank/DDBJ databases">
        <authorList>
            <person name="Gutierrez-Valencia J."/>
        </authorList>
    </citation>
    <scope>NUCLEOTIDE SEQUENCE</scope>
</reference>
<organism evidence="1 2">
    <name type="scientific">Linum tenue</name>
    <dbReference type="NCBI Taxonomy" id="586396"/>
    <lineage>
        <taxon>Eukaryota</taxon>
        <taxon>Viridiplantae</taxon>
        <taxon>Streptophyta</taxon>
        <taxon>Embryophyta</taxon>
        <taxon>Tracheophyta</taxon>
        <taxon>Spermatophyta</taxon>
        <taxon>Magnoliopsida</taxon>
        <taxon>eudicotyledons</taxon>
        <taxon>Gunneridae</taxon>
        <taxon>Pentapetalae</taxon>
        <taxon>rosids</taxon>
        <taxon>fabids</taxon>
        <taxon>Malpighiales</taxon>
        <taxon>Linaceae</taxon>
        <taxon>Linum</taxon>
    </lineage>
</organism>
<comment type="caution">
    <text evidence="1">The sequence shown here is derived from an EMBL/GenBank/DDBJ whole genome shotgun (WGS) entry which is preliminary data.</text>
</comment>
<accession>A0AAV0I6F7</accession>
<sequence>MSSVALIIDQEYTYMALVPPHDFSSDVEISNILYRDVRGATVGDKAIVLNLWAATRMHQHSAALSP</sequence>
<protein>
    <submittedName>
        <fullName evidence="1">Uncharacterized protein</fullName>
    </submittedName>
</protein>